<dbReference type="Proteomes" id="UP001153269">
    <property type="component" value="Unassembled WGS sequence"/>
</dbReference>
<evidence type="ECO:0000313" key="3">
    <source>
        <dbReference type="Proteomes" id="UP001153269"/>
    </source>
</evidence>
<proteinExistence type="predicted"/>
<gene>
    <name evidence="2" type="ORF">PLEPLA_LOCUS45318</name>
</gene>
<dbReference type="EMBL" id="CADEAL010004345">
    <property type="protein sequence ID" value="CAB1457494.1"/>
    <property type="molecule type" value="Genomic_DNA"/>
</dbReference>
<evidence type="ECO:0000313" key="2">
    <source>
        <dbReference type="EMBL" id="CAB1457494.1"/>
    </source>
</evidence>
<reference evidence="2" key="1">
    <citation type="submission" date="2020-03" db="EMBL/GenBank/DDBJ databases">
        <authorList>
            <person name="Weist P."/>
        </authorList>
    </citation>
    <scope>NUCLEOTIDE SEQUENCE</scope>
</reference>
<organism evidence="2 3">
    <name type="scientific">Pleuronectes platessa</name>
    <name type="common">European plaice</name>
    <dbReference type="NCBI Taxonomy" id="8262"/>
    <lineage>
        <taxon>Eukaryota</taxon>
        <taxon>Metazoa</taxon>
        <taxon>Chordata</taxon>
        <taxon>Craniata</taxon>
        <taxon>Vertebrata</taxon>
        <taxon>Euteleostomi</taxon>
        <taxon>Actinopterygii</taxon>
        <taxon>Neopterygii</taxon>
        <taxon>Teleostei</taxon>
        <taxon>Neoteleostei</taxon>
        <taxon>Acanthomorphata</taxon>
        <taxon>Carangaria</taxon>
        <taxon>Pleuronectiformes</taxon>
        <taxon>Pleuronectoidei</taxon>
        <taxon>Pleuronectidae</taxon>
        <taxon>Pleuronectes</taxon>
    </lineage>
</organism>
<evidence type="ECO:0000256" key="1">
    <source>
        <dbReference type="SAM" id="MobiDB-lite"/>
    </source>
</evidence>
<dbReference type="AlphaFoldDB" id="A0A9N7VXA7"/>
<accession>A0A9N7VXA7</accession>
<sequence>MDLSRVLEHNTSTNKVGTIELSEASVFVKQQQQVVGSDSFKQKHVGKSRRGAEPVEQQEAGHDLIHTGVGPHHQKIWNLLVRNMSGTFEDHLRNTSATHQEHVRNTSGTCEEYVRNI</sequence>
<name>A0A9N7VXA7_PLEPL</name>
<comment type="caution">
    <text evidence="2">The sequence shown here is derived from an EMBL/GenBank/DDBJ whole genome shotgun (WGS) entry which is preliminary data.</text>
</comment>
<protein>
    <submittedName>
        <fullName evidence="2">Uncharacterized protein</fullName>
    </submittedName>
</protein>
<feature type="region of interest" description="Disordered" evidence="1">
    <location>
        <begin position="37"/>
        <end position="58"/>
    </location>
</feature>
<keyword evidence="3" id="KW-1185">Reference proteome</keyword>